<dbReference type="PANTHER" id="PTHR43677:SF4">
    <property type="entry name" value="QUINONE OXIDOREDUCTASE-LIKE PROTEIN 2"/>
    <property type="match status" value="1"/>
</dbReference>
<evidence type="ECO:0000313" key="2">
    <source>
        <dbReference type="EMBL" id="TDE26639.1"/>
    </source>
</evidence>
<dbReference type="Gene3D" id="3.90.180.10">
    <property type="entry name" value="Medium-chain alcohol dehydrogenases, catalytic domain"/>
    <property type="match status" value="1"/>
</dbReference>
<dbReference type="Gene3D" id="3.40.50.720">
    <property type="entry name" value="NAD(P)-binding Rossmann-like Domain"/>
    <property type="match status" value="1"/>
</dbReference>
<dbReference type="InterPro" id="IPR051397">
    <property type="entry name" value="Zn-ADH-like_protein"/>
</dbReference>
<comment type="caution">
    <text evidence="2">The sequence shown here is derived from an EMBL/GenBank/DDBJ whole genome shotgun (WGS) entry which is preliminary data.</text>
</comment>
<reference evidence="2 3" key="1">
    <citation type="submission" date="2019-03" db="EMBL/GenBank/DDBJ databases">
        <title>Draft genome sequences of novel Actinobacteria.</title>
        <authorList>
            <person name="Sahin N."/>
            <person name="Ay H."/>
            <person name="Saygin H."/>
        </authorList>
    </citation>
    <scope>NUCLEOTIDE SEQUENCE [LARGE SCALE GENOMIC DNA]</scope>
    <source>
        <strain evidence="2 3">6K102</strain>
    </source>
</reference>
<dbReference type="RefSeq" id="WP_132640649.1">
    <property type="nucleotide sequence ID" value="NZ_SMLD01000231.1"/>
</dbReference>
<proteinExistence type="predicted"/>
<dbReference type="GO" id="GO:0016491">
    <property type="term" value="F:oxidoreductase activity"/>
    <property type="evidence" value="ECO:0007669"/>
    <property type="project" value="InterPro"/>
</dbReference>
<organism evidence="2 3">
    <name type="scientific">Nonomuraea mesophila</name>
    <dbReference type="NCBI Taxonomy" id="2530382"/>
    <lineage>
        <taxon>Bacteria</taxon>
        <taxon>Bacillati</taxon>
        <taxon>Actinomycetota</taxon>
        <taxon>Actinomycetes</taxon>
        <taxon>Streptosporangiales</taxon>
        <taxon>Streptosporangiaceae</taxon>
        <taxon>Nonomuraea</taxon>
    </lineage>
</organism>
<evidence type="ECO:0000313" key="3">
    <source>
        <dbReference type="Proteomes" id="UP000295136"/>
    </source>
</evidence>
<sequence>MHALLVDHSAPAGLRLGESADPVPAPHQALVRVSATSLNFGEVRHAIAHAPDGAVLGWDAAGVVERAAADGTGPAAGTPVVTVAMDGAWAELRAVDTATLGIVPEGADPGAISTVPVAGAGALGALRRIGPLLGKRVLVTGATGGVGRYAVQLARLGGAHVLASTGDPGRHGAGLRALGAHEVIARPAEAGAPVDGVVDLVGGPHLVEAFGTLAPHGTLVAVGHATEEPVVFPFGTLVGGDGRHDRSIVTFYLLEDSGLAQDLTWLASQVAAGDLDPQIVWRGGWERAGEAAAALLERRLHGKAVLDVAV</sequence>
<name>A0A4V2Z5T4_9ACTN</name>
<dbReference type="Pfam" id="PF13602">
    <property type="entry name" value="ADH_zinc_N_2"/>
    <property type="match status" value="1"/>
</dbReference>
<dbReference type="SMART" id="SM00829">
    <property type="entry name" value="PKS_ER"/>
    <property type="match status" value="1"/>
</dbReference>
<dbReference type="SUPFAM" id="SSF51735">
    <property type="entry name" value="NAD(P)-binding Rossmann-fold domains"/>
    <property type="match status" value="1"/>
</dbReference>
<dbReference type="InterPro" id="IPR036291">
    <property type="entry name" value="NAD(P)-bd_dom_sf"/>
</dbReference>
<dbReference type="PANTHER" id="PTHR43677">
    <property type="entry name" value="SHORT-CHAIN DEHYDROGENASE/REDUCTASE"/>
    <property type="match status" value="1"/>
</dbReference>
<evidence type="ECO:0000259" key="1">
    <source>
        <dbReference type="SMART" id="SM00829"/>
    </source>
</evidence>
<dbReference type="Proteomes" id="UP000295136">
    <property type="component" value="Unassembled WGS sequence"/>
</dbReference>
<feature type="domain" description="Enoyl reductase (ER)" evidence="1">
    <location>
        <begin position="9"/>
        <end position="306"/>
    </location>
</feature>
<dbReference type="InterPro" id="IPR011032">
    <property type="entry name" value="GroES-like_sf"/>
</dbReference>
<gene>
    <name evidence="2" type="ORF">E1295_43975</name>
</gene>
<dbReference type="Pfam" id="PF08240">
    <property type="entry name" value="ADH_N"/>
    <property type="match status" value="1"/>
</dbReference>
<protein>
    <submittedName>
        <fullName evidence="2">Alcohol dehydrogenase</fullName>
    </submittedName>
</protein>
<keyword evidence="3" id="KW-1185">Reference proteome</keyword>
<dbReference type="InterPro" id="IPR013154">
    <property type="entry name" value="ADH-like_N"/>
</dbReference>
<dbReference type="InterPro" id="IPR020843">
    <property type="entry name" value="ER"/>
</dbReference>
<accession>A0A4V2Z5T4</accession>
<dbReference type="CDD" id="cd08270">
    <property type="entry name" value="MDR4"/>
    <property type="match status" value="1"/>
</dbReference>
<dbReference type="SUPFAM" id="SSF50129">
    <property type="entry name" value="GroES-like"/>
    <property type="match status" value="1"/>
</dbReference>
<dbReference type="EMBL" id="SMLD01000231">
    <property type="protein sequence ID" value="TDE26639.1"/>
    <property type="molecule type" value="Genomic_DNA"/>
</dbReference>
<dbReference type="AlphaFoldDB" id="A0A4V2Z5T4"/>